<dbReference type="PANTHER" id="PTHR32063:SF18">
    <property type="entry name" value="CATION EFFLUX SYSTEM PROTEIN"/>
    <property type="match status" value="1"/>
</dbReference>
<dbReference type="SUPFAM" id="SSF82866">
    <property type="entry name" value="Multidrug efflux transporter AcrB transmembrane domain"/>
    <property type="match status" value="2"/>
</dbReference>
<dbReference type="GO" id="GO:0042910">
    <property type="term" value="F:xenobiotic transmembrane transporter activity"/>
    <property type="evidence" value="ECO:0007669"/>
    <property type="project" value="TreeGrafter"/>
</dbReference>
<dbReference type="Pfam" id="PF00873">
    <property type="entry name" value="ACR_tran"/>
    <property type="match status" value="1"/>
</dbReference>
<evidence type="ECO:0000256" key="1">
    <source>
        <dbReference type="SAM" id="Phobius"/>
    </source>
</evidence>
<feature type="transmembrane region" description="Helical" evidence="1">
    <location>
        <begin position="938"/>
        <end position="962"/>
    </location>
</feature>
<dbReference type="AlphaFoldDB" id="A0A1D8TVV5"/>
<dbReference type="Proteomes" id="UP000177870">
    <property type="component" value="Chromosome"/>
</dbReference>
<feature type="transmembrane region" description="Helical" evidence="1">
    <location>
        <begin position="1009"/>
        <end position="1038"/>
    </location>
</feature>
<dbReference type="SUPFAM" id="SSF82693">
    <property type="entry name" value="Multidrug efflux transporter AcrB pore domain, PN1, PN2, PC1 and PC2 subdomains"/>
    <property type="match status" value="3"/>
</dbReference>
<feature type="transmembrane region" description="Helical" evidence="1">
    <location>
        <begin position="462"/>
        <end position="487"/>
    </location>
</feature>
<feature type="transmembrane region" description="Helical" evidence="1">
    <location>
        <begin position="913"/>
        <end position="932"/>
    </location>
</feature>
<dbReference type="Gene3D" id="3.30.2090.10">
    <property type="entry name" value="Multidrug efflux transporter AcrB TolC docking domain, DN and DC subdomains"/>
    <property type="match status" value="2"/>
</dbReference>
<protein>
    <submittedName>
        <fullName evidence="2">Acriflavine resistance protein B</fullName>
    </submittedName>
</protein>
<dbReference type="Gene3D" id="3.30.70.1430">
    <property type="entry name" value="Multidrug efflux transporter AcrB pore domain"/>
    <property type="match status" value="2"/>
</dbReference>
<feature type="transmembrane region" description="Helical" evidence="1">
    <location>
        <begin position="428"/>
        <end position="450"/>
    </location>
</feature>
<dbReference type="InterPro" id="IPR001036">
    <property type="entry name" value="Acrflvin-R"/>
</dbReference>
<keyword evidence="1" id="KW-0812">Transmembrane</keyword>
<dbReference type="Gene3D" id="3.30.70.1320">
    <property type="entry name" value="Multidrug efflux transporter AcrB pore domain like"/>
    <property type="match status" value="1"/>
</dbReference>
<proteinExistence type="predicted"/>
<feature type="transmembrane region" description="Helical" evidence="1">
    <location>
        <begin position="983"/>
        <end position="1003"/>
    </location>
</feature>
<keyword evidence="1" id="KW-1133">Transmembrane helix</keyword>
<organism evidence="2 3">
    <name type="scientific">Moorena producens PAL-8-15-08-1</name>
    <dbReference type="NCBI Taxonomy" id="1458985"/>
    <lineage>
        <taxon>Bacteria</taxon>
        <taxon>Bacillati</taxon>
        <taxon>Cyanobacteriota</taxon>
        <taxon>Cyanophyceae</taxon>
        <taxon>Coleofasciculales</taxon>
        <taxon>Coleofasciculaceae</taxon>
        <taxon>Moorena</taxon>
    </lineage>
</organism>
<dbReference type="InterPro" id="IPR027463">
    <property type="entry name" value="AcrB_DN_DC_subdom"/>
</dbReference>
<dbReference type="RefSeq" id="WP_070394212.1">
    <property type="nucleotide sequence ID" value="NZ_CP017599.1"/>
</dbReference>
<keyword evidence="1" id="KW-0472">Membrane</keyword>
<feature type="transmembrane region" description="Helical" evidence="1">
    <location>
        <begin position="886"/>
        <end position="906"/>
    </location>
</feature>
<feature type="transmembrane region" description="Helical" evidence="1">
    <location>
        <begin position="386"/>
        <end position="407"/>
    </location>
</feature>
<dbReference type="STRING" id="1458985.BJP34_22170"/>
<dbReference type="KEGG" id="mpro:BJP34_22170"/>
<dbReference type="Gene3D" id="3.30.70.1440">
    <property type="entry name" value="Multidrug efflux transporter AcrB pore domain"/>
    <property type="match status" value="1"/>
</dbReference>
<evidence type="ECO:0000313" key="3">
    <source>
        <dbReference type="Proteomes" id="UP000177870"/>
    </source>
</evidence>
<dbReference type="EMBL" id="CP017599">
    <property type="protein sequence ID" value="AOX01779.1"/>
    <property type="molecule type" value="Genomic_DNA"/>
</dbReference>
<feature type="transmembrane region" description="Helical" evidence="1">
    <location>
        <begin position="542"/>
        <end position="563"/>
    </location>
</feature>
<sequence length="1072" mass="117542">MWNLFYRNSRLLILTICLILVWGLSSFGILPRMEDPTQSQWFGLVNTEFPGASAERVESLVTDQVEQELLEIEEIKYLESTSRLGSSTVVIALEDSVQNHDQVWSRVRDRLADVTPKLPQEVLEPEYKELRTANTLIVALTWDLETPANYAILRRQGKNLESELRTLPGTEKVELFGAPTEEIVVEINPTDLATLGLTPQELSQQIRLSDAKVAAGQIRNSTNNLLLEVETELDSLDRIRQIPIRVANKSGQFARLGDIANVKKSILEPPSELAIINRKPAIALAVLMDSKKRIDQWTKAAHQNLEKFQSSLPPGIELELIFDQSHYVNNRLNNLFKNLILGTLCVVGSTVLMMGWKSALIVGSSLPLSVLMVFGAMRLLEIPLHQISVTGLVIALGMLIDNAIVVVDEMQTLLKSGIKPFEAISKTVSYLAVPLLASTLTTALTFMPIALLPGSAGEFVKTLALCVILALFSSLLISLTIIPALIGRIHNLNYEQRIINDELREVHSSLIIHNSHSGGWWNTGLSQPALTRLYRRCLDAMLARPVLGLLLALILPITGFVMASSLSEQFFPPAERDQFNIELELPSSASLSETQSVALQARDILRRHRSVVNVHWFFGKSAPSFYYNLAQNRQNSPNYAQGLVQLASATETRQQIKALQEELDQAFPKVRVLVRQLEQGPPILAPIELRIYGPNLDTLQKLGNQVREELAGVANVTHTRSSLGEALPKLGLRLDEEQARLTGLNNTQIAQQLNGNLEGTLGGSILEGTEELPVRVRLGKRDRGNLDQIATLDLLPTTIPSNQNPPTVPLSALGEIELVPELATITRRHGQRVNTVQGFITAGVLPSTVLADFRERLETSDFQLPPGYSLEWGGESAERNEAVGNLLSTVGVLVVLMVATLVLSFGSFRSAGIIALVGIGSIGLALASLWMFDYPLGFMAILGTVGLVGVAINDSIVVLAALRSDSMARQGNRKAMVEVIVLSTRHVLTTTITTVAGFVPLLLDGGQFWPPLAICIAGGVGGATLLALLFVPCAYLLLFGRSPRVRDRQYRTLTIEHFNANSTPTVGGHHYE</sequence>
<reference evidence="3" key="1">
    <citation type="submission" date="2016-10" db="EMBL/GenBank/DDBJ databases">
        <title>Comparative genomics uncovers the prolific and rare metabolic potential of the cyanobacterial genus Moorea.</title>
        <authorList>
            <person name="Leao T."/>
            <person name="Castelao G."/>
            <person name="Korobeynikov A."/>
            <person name="Monroe E.A."/>
            <person name="Podell S."/>
            <person name="Glukhov E."/>
            <person name="Allen E."/>
            <person name="Gerwick W.H."/>
            <person name="Gerwick L."/>
        </authorList>
    </citation>
    <scope>NUCLEOTIDE SEQUENCE [LARGE SCALE GENOMIC DNA]</scope>
    <source>
        <strain evidence="3">PAL-8-15-08-1</strain>
    </source>
</reference>
<accession>A0A1D8TVV5</accession>
<gene>
    <name evidence="2" type="ORF">BJP34_22170</name>
</gene>
<dbReference type="PANTHER" id="PTHR32063">
    <property type="match status" value="1"/>
</dbReference>
<dbReference type="SUPFAM" id="SSF82714">
    <property type="entry name" value="Multidrug efflux transporter AcrB TolC docking domain, DN and DC subdomains"/>
    <property type="match status" value="2"/>
</dbReference>
<dbReference type="OrthoDB" id="9757876at2"/>
<feature type="transmembrane region" description="Helical" evidence="1">
    <location>
        <begin position="335"/>
        <end position="353"/>
    </location>
</feature>
<dbReference type="PRINTS" id="PR00702">
    <property type="entry name" value="ACRIFLAVINRP"/>
</dbReference>
<evidence type="ECO:0000313" key="2">
    <source>
        <dbReference type="EMBL" id="AOX01779.1"/>
    </source>
</evidence>
<dbReference type="Gene3D" id="1.20.1640.10">
    <property type="entry name" value="Multidrug efflux transporter AcrB transmembrane domain"/>
    <property type="match status" value="2"/>
</dbReference>
<dbReference type="GO" id="GO:0005886">
    <property type="term" value="C:plasma membrane"/>
    <property type="evidence" value="ECO:0007669"/>
    <property type="project" value="TreeGrafter"/>
</dbReference>
<name>A0A1D8TVV5_9CYAN</name>